<feature type="region of interest" description="Disordered" evidence="1">
    <location>
        <begin position="456"/>
        <end position="499"/>
    </location>
</feature>
<feature type="region of interest" description="Disordered" evidence="1">
    <location>
        <begin position="512"/>
        <end position="601"/>
    </location>
</feature>
<evidence type="ECO:0000256" key="1">
    <source>
        <dbReference type="SAM" id="MobiDB-lite"/>
    </source>
</evidence>
<dbReference type="Gene3D" id="2.60.120.260">
    <property type="entry name" value="Galactose-binding domain-like"/>
    <property type="match status" value="1"/>
</dbReference>
<accession>A0ABR1JBT5</accession>
<keyword evidence="2" id="KW-1133">Transmembrane helix</keyword>
<keyword evidence="4" id="KW-1185">Reference proteome</keyword>
<proteinExistence type="predicted"/>
<feature type="region of interest" description="Disordered" evidence="1">
    <location>
        <begin position="319"/>
        <end position="351"/>
    </location>
</feature>
<dbReference type="Proteomes" id="UP001498398">
    <property type="component" value="Unassembled WGS sequence"/>
</dbReference>
<keyword evidence="2" id="KW-0472">Membrane</keyword>
<name>A0ABR1JBT5_9AGAR</name>
<feature type="compositionally biased region" description="Basic and acidic residues" evidence="1">
    <location>
        <begin position="577"/>
        <end position="589"/>
    </location>
</feature>
<organism evidence="3 4">
    <name type="scientific">Marasmiellus scandens</name>
    <dbReference type="NCBI Taxonomy" id="2682957"/>
    <lineage>
        <taxon>Eukaryota</taxon>
        <taxon>Fungi</taxon>
        <taxon>Dikarya</taxon>
        <taxon>Basidiomycota</taxon>
        <taxon>Agaricomycotina</taxon>
        <taxon>Agaricomycetes</taxon>
        <taxon>Agaricomycetidae</taxon>
        <taxon>Agaricales</taxon>
        <taxon>Marasmiineae</taxon>
        <taxon>Omphalotaceae</taxon>
        <taxon>Marasmiellus</taxon>
    </lineage>
</organism>
<feature type="compositionally biased region" description="Polar residues" evidence="1">
    <location>
        <begin position="514"/>
        <end position="530"/>
    </location>
</feature>
<feature type="region of interest" description="Disordered" evidence="1">
    <location>
        <begin position="389"/>
        <end position="418"/>
    </location>
</feature>
<keyword evidence="2" id="KW-0812">Transmembrane</keyword>
<evidence type="ECO:0000313" key="3">
    <source>
        <dbReference type="EMBL" id="KAK7456491.1"/>
    </source>
</evidence>
<dbReference type="EMBL" id="JBANRG010000021">
    <property type="protein sequence ID" value="KAK7456491.1"/>
    <property type="molecule type" value="Genomic_DNA"/>
</dbReference>
<reference evidence="3 4" key="1">
    <citation type="submission" date="2024-01" db="EMBL/GenBank/DDBJ databases">
        <title>A draft genome for the cacao thread blight pathogen Marasmiellus scandens.</title>
        <authorList>
            <person name="Baruah I.K."/>
            <person name="Leung J."/>
            <person name="Bukari Y."/>
            <person name="Amoako-Attah I."/>
            <person name="Meinhardt L.W."/>
            <person name="Bailey B.A."/>
            <person name="Cohen S.P."/>
        </authorList>
    </citation>
    <scope>NUCLEOTIDE SEQUENCE [LARGE SCALE GENOMIC DNA]</scope>
    <source>
        <strain evidence="3 4">GH-19</strain>
    </source>
</reference>
<feature type="compositionally biased region" description="Low complexity" evidence="1">
    <location>
        <begin position="531"/>
        <end position="550"/>
    </location>
</feature>
<feature type="compositionally biased region" description="Polar residues" evidence="1">
    <location>
        <begin position="405"/>
        <end position="418"/>
    </location>
</feature>
<protein>
    <submittedName>
        <fullName evidence="3">Uncharacterized protein</fullName>
    </submittedName>
</protein>
<feature type="transmembrane region" description="Helical" evidence="2">
    <location>
        <begin position="359"/>
        <end position="382"/>
    </location>
</feature>
<feature type="compositionally biased region" description="Low complexity" evidence="1">
    <location>
        <begin position="479"/>
        <end position="496"/>
    </location>
</feature>
<evidence type="ECO:0000256" key="2">
    <source>
        <dbReference type="SAM" id="Phobius"/>
    </source>
</evidence>
<feature type="compositionally biased region" description="Low complexity" evidence="1">
    <location>
        <begin position="461"/>
        <end position="472"/>
    </location>
</feature>
<sequence>MNGFLPSIAVDDAVLIIANAIELLEFSDDWSSLSDTGLSFDNTSHLVHGNQSTTSMVNLTFTGVFHLQSVVLWVILYYSIGTSATIFGNYNCLPDLTNCPYQATLDGQVSFLNPSSRTILYQSPTDLSEGSHQVSIFLGFNQSDFDAMVDYALVQPGQDTLLNGAVGGFPDMTRPPERLHVDHNNPAVTFNGQWKPSTDGTTRDSITVGDSVQFPFYGDDIVVYGSLDAGPGSITLNVSLDGRNPSSVTTPSDPPNAIPFFSYFQTDLLPGLGFPGANHSTEQNHTINIVVADVSGAQTFSFSAFEFLPNFRTLNTMPPLPDLSNQSSTTATTTSTSAPVGSTSAAGGGGSSDGISGGAIASAMVGSIVAVTLLFGAGFFLWKRRKSKKPDAAANGREREDEGNVTPSMTRSPNSISPFNKRYIDGLDAEPFTFEAGTTRLSDRNGITPFTKTYGSALETSPSGRVSSSVSPFTKTYDGMGPPAGAASPSVPGASSTSLSPYTKTYAPVVAEQTRLNPDTTNSPSQQRVFPSNRSPASPRSQPQSVPPSSYADIDPPPPLSPTNDEHPQYRTMASSEEDHGNDDGHGEAAPRGGYPTRRRMMQMIERLNYQVQALSGSQRPPAYES</sequence>
<evidence type="ECO:0000313" key="4">
    <source>
        <dbReference type="Proteomes" id="UP001498398"/>
    </source>
</evidence>
<dbReference type="CDD" id="cd12087">
    <property type="entry name" value="TM_EGFR-like"/>
    <property type="match status" value="1"/>
</dbReference>
<feature type="compositionally biased region" description="Low complexity" evidence="1">
    <location>
        <begin position="327"/>
        <end position="345"/>
    </location>
</feature>
<comment type="caution">
    <text evidence="3">The sequence shown here is derived from an EMBL/GenBank/DDBJ whole genome shotgun (WGS) entry which is preliminary data.</text>
</comment>
<gene>
    <name evidence="3" type="ORF">VKT23_010741</name>
</gene>